<reference evidence="1" key="1">
    <citation type="submission" date="2019-08" db="EMBL/GenBank/DDBJ databases">
        <title>Phocoena sinus (Vaquita) genome, mPhoSin1, primary haplotype.</title>
        <authorList>
            <person name="Morin P."/>
            <person name="Mountcastle J."/>
            <person name="Fungtammasan C."/>
            <person name="Rhie A."/>
            <person name="Rojas-Bracho L."/>
            <person name="Smith C.R."/>
            <person name="Taylor B.L."/>
            <person name="Gulland F.M.D."/>
            <person name="Musser W."/>
            <person name="Houck M."/>
            <person name="Haase B."/>
            <person name="Paez S."/>
            <person name="Howe K."/>
            <person name="Torrance J."/>
            <person name="Formenti G."/>
            <person name="Phillippy A."/>
            <person name="Ryder O."/>
            <person name="Jarvis E.D."/>
            <person name="Fedrigo O."/>
        </authorList>
    </citation>
    <scope>NUCLEOTIDE SEQUENCE [LARGE SCALE GENOMIC DNA]</scope>
</reference>
<proteinExistence type="predicted"/>
<protein>
    <submittedName>
        <fullName evidence="1">Uncharacterized protein</fullName>
    </submittedName>
</protein>
<dbReference type="AlphaFoldDB" id="A0A8C9C8W6"/>
<keyword evidence="2" id="KW-1185">Reference proteome</keyword>
<organism evidence="1 2">
    <name type="scientific">Phocoena sinus</name>
    <name type="common">Vaquita</name>
    <dbReference type="NCBI Taxonomy" id="42100"/>
    <lineage>
        <taxon>Eukaryota</taxon>
        <taxon>Metazoa</taxon>
        <taxon>Chordata</taxon>
        <taxon>Craniata</taxon>
        <taxon>Vertebrata</taxon>
        <taxon>Euteleostomi</taxon>
        <taxon>Mammalia</taxon>
        <taxon>Eutheria</taxon>
        <taxon>Laurasiatheria</taxon>
        <taxon>Artiodactyla</taxon>
        <taxon>Whippomorpha</taxon>
        <taxon>Cetacea</taxon>
        <taxon>Odontoceti</taxon>
        <taxon>Phocoenidae</taxon>
        <taxon>Phocoena</taxon>
    </lineage>
</organism>
<reference evidence="1" key="3">
    <citation type="submission" date="2025-09" db="UniProtKB">
        <authorList>
            <consortium name="Ensembl"/>
        </authorList>
    </citation>
    <scope>IDENTIFICATION</scope>
</reference>
<evidence type="ECO:0000313" key="2">
    <source>
        <dbReference type="Proteomes" id="UP000694554"/>
    </source>
</evidence>
<dbReference type="GeneTree" id="ENSGT00910000147681"/>
<accession>A0A8C9C8W6</accession>
<dbReference type="Proteomes" id="UP000694554">
    <property type="component" value="Chromosome 17"/>
</dbReference>
<dbReference type="Ensembl" id="ENSPSNT00000024314.1">
    <property type="protein sequence ID" value="ENSPSNP00000021606.1"/>
    <property type="gene ID" value="ENSPSNG00000015879.1"/>
</dbReference>
<sequence length="66" mass="7119">MGDVSVRSESQADVLNAKNLGQGQFKGYEVWAAMKTSSGERRSFAQSCVASIFQIRGTCPFSDVLA</sequence>
<name>A0A8C9C8W6_PHOSS</name>
<evidence type="ECO:0000313" key="1">
    <source>
        <dbReference type="Ensembl" id="ENSPSNP00000021606.1"/>
    </source>
</evidence>
<reference evidence="1" key="2">
    <citation type="submission" date="2025-08" db="UniProtKB">
        <authorList>
            <consortium name="Ensembl"/>
        </authorList>
    </citation>
    <scope>IDENTIFICATION</scope>
</reference>